<dbReference type="PROSITE" id="PS50206">
    <property type="entry name" value="RHODANESE_3"/>
    <property type="match status" value="1"/>
</dbReference>
<dbReference type="InterPro" id="IPR004099">
    <property type="entry name" value="Pyr_nucl-diS_OxRdtase_dimer"/>
</dbReference>
<keyword evidence="5" id="KW-0560">Oxidoreductase</keyword>
<dbReference type="Pfam" id="PF07992">
    <property type="entry name" value="Pyr_redox_2"/>
    <property type="match status" value="1"/>
</dbReference>
<name>A0ABS2CL28_9MICO</name>
<dbReference type="PANTHER" id="PTHR43429:SF1">
    <property type="entry name" value="NAD(P)H SULFUR OXIDOREDUCTASE (COA-DEPENDENT)"/>
    <property type="match status" value="1"/>
</dbReference>
<feature type="domain" description="Rhodanese" evidence="7">
    <location>
        <begin position="476"/>
        <end position="558"/>
    </location>
</feature>
<keyword evidence="3" id="KW-0285">Flavoprotein</keyword>
<dbReference type="EMBL" id="JAFDVD010000007">
    <property type="protein sequence ID" value="MBM6400168.1"/>
    <property type="molecule type" value="Genomic_DNA"/>
</dbReference>
<dbReference type="SUPFAM" id="SSF55424">
    <property type="entry name" value="FAD/NAD-linked reductases, dimerisation (C-terminal) domain"/>
    <property type="match status" value="1"/>
</dbReference>
<evidence type="ECO:0000313" key="9">
    <source>
        <dbReference type="Proteomes" id="UP001430172"/>
    </source>
</evidence>
<accession>A0ABS2CL28</accession>
<dbReference type="InterPro" id="IPR016156">
    <property type="entry name" value="FAD/NAD-linked_Rdtase_dimer_sf"/>
</dbReference>
<dbReference type="SMART" id="SM00450">
    <property type="entry name" value="RHOD"/>
    <property type="match status" value="1"/>
</dbReference>
<dbReference type="SUPFAM" id="SSF51905">
    <property type="entry name" value="FAD/NAD(P)-binding domain"/>
    <property type="match status" value="1"/>
</dbReference>
<dbReference type="InterPro" id="IPR001763">
    <property type="entry name" value="Rhodanese-like_dom"/>
</dbReference>
<evidence type="ECO:0000256" key="3">
    <source>
        <dbReference type="ARBA" id="ARBA00022630"/>
    </source>
</evidence>
<comment type="caution">
    <text evidence="8">The sequence shown here is derived from an EMBL/GenBank/DDBJ whole genome shotgun (WGS) entry which is preliminary data.</text>
</comment>
<keyword evidence="9" id="KW-1185">Reference proteome</keyword>
<dbReference type="Gene3D" id="3.50.50.60">
    <property type="entry name" value="FAD/NAD(P)-binding domain"/>
    <property type="match status" value="2"/>
</dbReference>
<reference evidence="8" key="1">
    <citation type="submission" date="2021-02" db="EMBL/GenBank/DDBJ databases">
        <title>Phycicoccus sp. MQZ13P-5T, whole genome shotgun sequence.</title>
        <authorList>
            <person name="Tuo L."/>
        </authorList>
    </citation>
    <scope>NUCLEOTIDE SEQUENCE</scope>
    <source>
        <strain evidence="8">MQZ13P-5</strain>
    </source>
</reference>
<dbReference type="PRINTS" id="PR00368">
    <property type="entry name" value="FADPNR"/>
</dbReference>
<dbReference type="InterPro" id="IPR036873">
    <property type="entry name" value="Rhodanese-like_dom_sf"/>
</dbReference>
<evidence type="ECO:0000259" key="7">
    <source>
        <dbReference type="PROSITE" id="PS50206"/>
    </source>
</evidence>
<evidence type="ECO:0000256" key="5">
    <source>
        <dbReference type="ARBA" id="ARBA00023002"/>
    </source>
</evidence>
<evidence type="ECO:0000256" key="6">
    <source>
        <dbReference type="ARBA" id="ARBA00023284"/>
    </source>
</evidence>
<proteinExistence type="inferred from homology"/>
<gene>
    <name evidence="8" type="ORF">JQN70_07225</name>
</gene>
<keyword evidence="4" id="KW-0274">FAD</keyword>
<dbReference type="PANTHER" id="PTHR43429">
    <property type="entry name" value="PYRIDINE NUCLEOTIDE-DISULFIDE OXIDOREDUCTASE DOMAIN-CONTAINING"/>
    <property type="match status" value="1"/>
</dbReference>
<comment type="similarity">
    <text evidence="2">Belongs to the class-III pyridine nucleotide-disulfide oxidoreductase family.</text>
</comment>
<dbReference type="Pfam" id="PF02852">
    <property type="entry name" value="Pyr_redox_dim"/>
    <property type="match status" value="1"/>
</dbReference>
<dbReference type="InterPro" id="IPR050260">
    <property type="entry name" value="FAD-bd_OxRdtase"/>
</dbReference>
<dbReference type="Proteomes" id="UP001430172">
    <property type="component" value="Unassembled WGS sequence"/>
</dbReference>
<dbReference type="Gene3D" id="3.40.250.10">
    <property type="entry name" value="Rhodanese-like domain"/>
    <property type="match status" value="1"/>
</dbReference>
<dbReference type="Pfam" id="PF00581">
    <property type="entry name" value="Rhodanese"/>
    <property type="match status" value="1"/>
</dbReference>
<keyword evidence="6" id="KW-0676">Redox-active center</keyword>
<dbReference type="PRINTS" id="PR00411">
    <property type="entry name" value="PNDRDTASEI"/>
</dbReference>
<evidence type="ECO:0000256" key="1">
    <source>
        <dbReference type="ARBA" id="ARBA00001974"/>
    </source>
</evidence>
<dbReference type="InterPro" id="IPR023753">
    <property type="entry name" value="FAD/NAD-binding_dom"/>
</dbReference>
<evidence type="ECO:0000256" key="4">
    <source>
        <dbReference type="ARBA" id="ARBA00022827"/>
    </source>
</evidence>
<evidence type="ECO:0000313" key="8">
    <source>
        <dbReference type="EMBL" id="MBM6400168.1"/>
    </source>
</evidence>
<evidence type="ECO:0000256" key="2">
    <source>
        <dbReference type="ARBA" id="ARBA00009130"/>
    </source>
</evidence>
<comment type="cofactor">
    <cofactor evidence="1">
        <name>FAD</name>
        <dbReference type="ChEBI" id="CHEBI:57692"/>
    </cofactor>
</comment>
<dbReference type="InterPro" id="IPR036188">
    <property type="entry name" value="FAD/NAD-bd_sf"/>
</dbReference>
<dbReference type="SUPFAM" id="SSF52821">
    <property type="entry name" value="Rhodanese/Cell cycle control phosphatase"/>
    <property type="match status" value="1"/>
</dbReference>
<dbReference type="RefSeq" id="WP_204130631.1">
    <property type="nucleotide sequence ID" value="NZ_JAFDVD010000007.1"/>
</dbReference>
<sequence>MRRIVVVGGVAGGMSAATRLRRLDEEASITVLERSGHVSFANCGLPYHLGGVIEKRSSLLLQTPESLAARFAIDVRVHHEVRAIDREHRRVSVRDLATDESFELGYDALVLSPGARPVVPNLPGMSVAHTLRDIEDLDHLVAAARDVEAAVVIGGGFIGVEVAENLVHRGIPVTLVEATDQVMAPLDPEMVEPVHDALRAAGVQLVLGASVERIEPAHVTATTLDDGTVATAVGVPVVHLSDGRALPAGLVVAAIGVRPERALAEEAGLAIGERGGILVDEQLRTSDPAIFAVGDAVEKHDGLDASSVLVPLANTANRQGRVVADVIVGRPGADRPVLGTAIVGVFGVAAAAVGWNEKRLRAAGRPHRVLHTHPGSHAGYYPGAETIALKLLVDPDTDAILGAQAVGRDGIDKRIDVIATAMTGGLTAGELADLELAYAPQFGSAKDPVNMLGWVDRAVADGDVETVQWHELGAALAAGATLVDVRSPAEHAARPIPGGVNVPVDDLRARMDELPDGPLVVHCEVGLRGYVAARLLAQHGREVRNLDGGYRTWRAGTAATHVAEEVSAPA</sequence>
<organism evidence="8 9">
    <name type="scientific">Phycicoccus sonneratiae</name>
    <dbReference type="NCBI Taxonomy" id="2807628"/>
    <lineage>
        <taxon>Bacteria</taxon>
        <taxon>Bacillati</taxon>
        <taxon>Actinomycetota</taxon>
        <taxon>Actinomycetes</taxon>
        <taxon>Micrococcales</taxon>
        <taxon>Intrasporangiaceae</taxon>
        <taxon>Phycicoccus</taxon>
    </lineage>
</organism>
<protein>
    <submittedName>
        <fullName evidence="8">FAD-dependent oxidoreductase</fullName>
    </submittedName>
</protein>